<dbReference type="GO" id="GO:0009306">
    <property type="term" value="P:protein secretion"/>
    <property type="evidence" value="ECO:0007669"/>
    <property type="project" value="InterPro"/>
</dbReference>
<keyword evidence="2" id="KW-0812">Transmembrane</keyword>
<evidence type="ECO:0000256" key="1">
    <source>
        <dbReference type="ARBA" id="ARBA00004167"/>
    </source>
</evidence>
<organism evidence="6 7">
    <name type="scientific">Palleronia pontilimi</name>
    <dbReference type="NCBI Taxonomy" id="1964209"/>
    <lineage>
        <taxon>Bacteria</taxon>
        <taxon>Pseudomonadati</taxon>
        <taxon>Pseudomonadota</taxon>
        <taxon>Alphaproteobacteria</taxon>
        <taxon>Rhodobacterales</taxon>
        <taxon>Roseobacteraceae</taxon>
        <taxon>Palleronia</taxon>
    </lineage>
</organism>
<dbReference type="GO" id="GO:0097347">
    <property type="term" value="C:TAM protein secretion complex"/>
    <property type="evidence" value="ECO:0007669"/>
    <property type="project" value="TreeGrafter"/>
</dbReference>
<reference evidence="6" key="1">
    <citation type="submission" date="2020-12" db="EMBL/GenBank/DDBJ databases">
        <title>Bacterial taxonomy.</title>
        <authorList>
            <person name="Pan X."/>
        </authorList>
    </citation>
    <scope>NUCLEOTIDE SEQUENCE</scope>
    <source>
        <strain evidence="6">KCTC 52957</strain>
    </source>
</reference>
<dbReference type="GO" id="GO:0005886">
    <property type="term" value="C:plasma membrane"/>
    <property type="evidence" value="ECO:0007669"/>
    <property type="project" value="InterPro"/>
</dbReference>
<protein>
    <submittedName>
        <fullName evidence="6">Translocation/assembly module TamB domain-containing protein</fullName>
    </submittedName>
</protein>
<comment type="subcellular location">
    <subcellularLocation>
        <location evidence="1">Membrane</location>
        <topology evidence="1">Single-pass membrane protein</topology>
    </subcellularLocation>
</comment>
<evidence type="ECO:0000256" key="4">
    <source>
        <dbReference type="ARBA" id="ARBA00023136"/>
    </source>
</evidence>
<dbReference type="PANTHER" id="PTHR36985:SF1">
    <property type="entry name" value="TRANSLOCATION AND ASSEMBLY MODULE SUBUNIT TAMB"/>
    <property type="match status" value="1"/>
</dbReference>
<keyword evidence="7" id="KW-1185">Reference proteome</keyword>
<proteinExistence type="predicted"/>
<evidence type="ECO:0000259" key="5">
    <source>
        <dbReference type="Pfam" id="PF04357"/>
    </source>
</evidence>
<dbReference type="PANTHER" id="PTHR36985">
    <property type="entry name" value="TRANSLOCATION AND ASSEMBLY MODULE SUBUNIT TAMB"/>
    <property type="match status" value="1"/>
</dbReference>
<keyword evidence="3" id="KW-1133">Transmembrane helix</keyword>
<accession>A0A934IFF4</accession>
<dbReference type="InterPro" id="IPR007452">
    <property type="entry name" value="TamB_C"/>
</dbReference>
<dbReference type="EMBL" id="JAEKPD010000001">
    <property type="protein sequence ID" value="MBJ3761615.1"/>
    <property type="molecule type" value="Genomic_DNA"/>
</dbReference>
<dbReference type="Proteomes" id="UP000642488">
    <property type="component" value="Unassembled WGS sequence"/>
</dbReference>
<name>A0A934IFF4_9RHOB</name>
<dbReference type="RefSeq" id="WP_198914763.1">
    <property type="nucleotide sequence ID" value="NZ_JAEKPD010000001.1"/>
</dbReference>
<evidence type="ECO:0000313" key="6">
    <source>
        <dbReference type="EMBL" id="MBJ3761615.1"/>
    </source>
</evidence>
<comment type="caution">
    <text evidence="6">The sequence shown here is derived from an EMBL/GenBank/DDBJ whole genome shotgun (WGS) entry which is preliminary data.</text>
</comment>
<gene>
    <name evidence="6" type="ORF">ILP92_02475</name>
</gene>
<evidence type="ECO:0000256" key="3">
    <source>
        <dbReference type="ARBA" id="ARBA00022989"/>
    </source>
</evidence>
<evidence type="ECO:0000256" key="2">
    <source>
        <dbReference type="ARBA" id="ARBA00022692"/>
    </source>
</evidence>
<feature type="domain" description="Translocation and assembly module TamB C-terminal" evidence="5">
    <location>
        <begin position="1232"/>
        <end position="1583"/>
    </location>
</feature>
<sequence length="1583" mass="163433">MALVGALMAWPVAAQDDADDDGGGFLESLIEDRLSGPGFEVQVRGFEGALSSRATLEQLIISDDDGPWLTVNDVVLDWNRAALLRGRLSVDEFTAAEILLPRLPQGDDSVDVPSPEAQPFSLPDLPVSIQIGRIAAERVALGQPVLGQEVELTLEGSASLADGDGEVNIDASRLDRDTGTYRVAGSYESGSRALALDLQVNEGASGIVGTLIDLPGRPSLELSVQGDGPLSAFTAEIALATAGEPRLSGTVSLREVDGAQGFAVDLGGDIAPVFTPQYRPFFGPDIQLIAEGARSDDGAIRLSSFDLSAQSLTLQGQVSIGPDGVPDLIDVTGQIAGQGGSPVVLPVGSDLRVGRVGLDVQFDSAQGDAWTGDIVVEQVEQPGLDIARIALDGGGVIAGSGDTLAVETNFDFAATGLSFDDGGVAEAVGDSIDGRLEVDYAAGQDIVMEVLRLAGAGFRLTGDGRVDPDGERIPVSLQAQLDADDLAVFSSLAGRSLAGGVSVDLGLDATVQDQAFSVTLDGSGQDLAVGIAQLDPLLAGGTTLALAAQRDAEGLRVSRLALDNDELALDGTARIASNGGEATLSARVNDLSRVDPELSGPATLSLQADSPQGVAWSVALEAEGAEADVSVDATVSDLGADVPQIAGDIRVDAQDLSNFSSFAGRDLGGAVNLTTQVVARADASSVLADVAGQVRDVAVGIPEVDRLLAGLTELSTNLVKVGDSISLPRLSVQNDQLSVAGNARVQAQNSLVDLDVRLPDLSQVVPSMRGPATLVLDAAEDADGWEVDLDVDGAGARITADGRVTELDNALAPLGTGTVTIRADDLGAFSEIARRELGGSVDLSAEGRARFDLSLAELDLNGQTRDLALGQPELNRLFAGLTQIVANVAKDGDQISVPQLSLQNPQVDLSANGQYGPGQNAIQANLSFPELGQIVPEMSGPGTVALFAEEVGELWQVSVDGDGAGVMLSVMASVSDLDATPLVDGTIELQASDLSRFRRLANRPLRGSLSLDAQGQARIDGSRFDVTADVNANGLAVGIAQVDQLLNGTTTLDLSASRDGADAPIRVRTFTLDSPGLDATANGTLLGGSSNLSLDARLANLGAFVEGINGPVTVTGRAGQAGSNFTVDVDVTGPQGIQAEISGQVAESFDRANLRIDGSTPLRLANPFIEPRSVVGQADFNVAINGPLQLSSVSGTVTVQNGRFVEPSLPLVLEDLNATARLDGQNLQLTATARNQQGGEVRVSGPIALSGGFNADLTIELNNLDLEDPRLYKTQLDGRITVNGPLTGGATVSGRIDLDETELRIPSTGLGATGPIPEGLVHVNEPADVRRTRARAGLIEEPGSGGGGGGGAAYPLDLLISAPNRIFVRGRGLDAELGGRLQLGGTTANVIPSGQFDLIRGRLDLLGKRLVLTDGRVSLQGNFSPFIRLVAETDAGDVTVRIVIEGDALSPDINFLSDPDLPEDEVLSRLLFGRSIDDISPLQAAQLASAVATLAGRGGDGVIANLRQKTGLDDLDVTTDEDGNVGLRAGKYLSENLYTDVTVGADGEAEINLNLDLTNTITVRGGASNSGETTLGIFFEKDY</sequence>
<keyword evidence="4" id="KW-0472">Membrane</keyword>
<dbReference type="Pfam" id="PF04357">
    <property type="entry name" value="TamB"/>
    <property type="match status" value="1"/>
</dbReference>
<evidence type="ECO:0000313" key="7">
    <source>
        <dbReference type="Proteomes" id="UP000642488"/>
    </source>
</evidence>